<protein>
    <submittedName>
        <fullName evidence="2">Protein required for attachment to host cells</fullName>
    </submittedName>
</protein>
<gene>
    <name evidence="2" type="ORF">Ga0061068_10788</name>
</gene>
<name>A0A0K6IWI4_9PROT</name>
<evidence type="ECO:0000313" key="3">
    <source>
        <dbReference type="Proteomes" id="UP000182108"/>
    </source>
</evidence>
<evidence type="ECO:0000313" key="2">
    <source>
        <dbReference type="EMBL" id="CUB07448.1"/>
    </source>
</evidence>
<accession>A0A0K6IWI4</accession>
<dbReference type="EMBL" id="CYHH01000007">
    <property type="protein sequence ID" value="CUB07448.1"/>
    <property type="molecule type" value="Genomic_DNA"/>
</dbReference>
<sequence>MKKTWVLVANASVAKFYEFLGFKSGVQLVETREHPESRLPTRELITDNLPFPGTGGDKAPHTGEPPVPPKKHEAELFAIEVARRLREARVEHALEQIVLMGPAPFLALVKEHLDEPTRKILVRDVEKDYTKADDKTIAEKAAEALLPPA</sequence>
<evidence type="ECO:0000256" key="1">
    <source>
        <dbReference type="SAM" id="MobiDB-lite"/>
    </source>
</evidence>
<proteinExistence type="predicted"/>
<dbReference type="InterPro" id="IPR019291">
    <property type="entry name" value="Host_attachment_protein"/>
</dbReference>
<dbReference type="AlphaFoldDB" id="A0A0K6IWI4"/>
<reference evidence="3" key="1">
    <citation type="submission" date="2015-08" db="EMBL/GenBank/DDBJ databases">
        <authorList>
            <person name="Babu N.S."/>
            <person name="Beckwith C.J."/>
            <person name="Beseler K.G."/>
            <person name="Brison A."/>
            <person name="Carone J.V."/>
            <person name="Caskin T.P."/>
            <person name="Diamond M."/>
            <person name="Durham M.E."/>
            <person name="Foxe J.M."/>
            <person name="Go M."/>
            <person name="Henderson B.A."/>
            <person name="Jones I.B."/>
            <person name="McGettigan J.A."/>
            <person name="Micheletti S.J."/>
            <person name="Nasrallah M.E."/>
            <person name="Ortiz D."/>
            <person name="Piller C.R."/>
            <person name="Privatt S.R."/>
            <person name="Schneider S.L."/>
            <person name="Sharp S."/>
            <person name="Smith T.C."/>
            <person name="Stanton J.D."/>
            <person name="Ullery H.E."/>
            <person name="Wilson R.J."/>
            <person name="Serrano M.G."/>
            <person name="Buck G."/>
            <person name="Lee V."/>
            <person name="Wang Y."/>
            <person name="Carvalho R."/>
            <person name="Voegtly L."/>
            <person name="Shi R."/>
            <person name="Duckworth R."/>
            <person name="Johnson A."/>
            <person name="Loviza R."/>
            <person name="Walstead R."/>
            <person name="Shah Z."/>
            <person name="Kiflezghi M."/>
            <person name="Wade K."/>
            <person name="Ball S.L."/>
            <person name="Bradley K.W."/>
            <person name="Asai D.J."/>
            <person name="Bowman C.A."/>
            <person name="Russell D.A."/>
            <person name="Pope W.H."/>
            <person name="Jacobs-Sera D."/>
            <person name="Hendrix R.W."/>
            <person name="Hatfull G.F."/>
        </authorList>
    </citation>
    <scope>NUCLEOTIDE SEQUENCE [LARGE SCALE GENOMIC DNA]</scope>
    <source>
        <strain evidence="3">JCM 19170</strain>
    </source>
</reference>
<keyword evidence="3" id="KW-1185">Reference proteome</keyword>
<dbReference type="Proteomes" id="UP000182108">
    <property type="component" value="Unassembled WGS sequence"/>
</dbReference>
<dbReference type="OrthoDB" id="5297477at2"/>
<dbReference type="Pfam" id="PF10116">
    <property type="entry name" value="Host_attach"/>
    <property type="match status" value="1"/>
</dbReference>
<dbReference type="RefSeq" id="WP_055423731.1">
    <property type="nucleotide sequence ID" value="NZ_CYHH01000007.1"/>
</dbReference>
<feature type="region of interest" description="Disordered" evidence="1">
    <location>
        <begin position="45"/>
        <end position="70"/>
    </location>
</feature>
<organism evidence="2 3">
    <name type="scientific">Tepidiphilus thermophilus</name>
    <dbReference type="NCBI Taxonomy" id="876478"/>
    <lineage>
        <taxon>Bacteria</taxon>
        <taxon>Pseudomonadati</taxon>
        <taxon>Pseudomonadota</taxon>
        <taxon>Hydrogenophilia</taxon>
        <taxon>Hydrogenophilales</taxon>
        <taxon>Hydrogenophilaceae</taxon>
        <taxon>Tepidiphilus</taxon>
    </lineage>
</organism>